<proteinExistence type="predicted"/>
<evidence type="ECO:0000313" key="1">
    <source>
        <dbReference type="EMBL" id="WLR42483.1"/>
    </source>
</evidence>
<dbReference type="EMBL" id="CP129013">
    <property type="protein sequence ID" value="WLR42483.1"/>
    <property type="molecule type" value="Genomic_DNA"/>
</dbReference>
<protein>
    <submittedName>
        <fullName evidence="1">Uncharacterized protein</fullName>
    </submittedName>
</protein>
<dbReference type="RefSeq" id="WP_226540992.1">
    <property type="nucleotide sequence ID" value="NZ_CP129013.1"/>
</dbReference>
<accession>A0ABY9JW32</accession>
<dbReference type="Proteomes" id="UP001197974">
    <property type="component" value="Chromosome"/>
</dbReference>
<sequence>MNSNDVKVQTRTVKLNAPPPPSCNISPCIPSACASSCPCFLLLSCIKSFTAQNADVVVHKRPEQKILITLTPSKHVQNTMFISKSKCLIRIRTFKYPIKNKNQKIAYTQYVNEKGILVNKNVHFNSKGKIIHVK</sequence>
<name>A0ABY9JW32_9BACI</name>
<reference evidence="1 2" key="1">
    <citation type="submission" date="2023-06" db="EMBL/GenBank/DDBJ databases">
        <title>Five Gram-positive bacteria isolated from mangrove sediments in Shenzhen, Guangdong, China.</title>
        <authorList>
            <person name="Yu S."/>
            <person name="Zheng W."/>
            <person name="Huang Y."/>
        </authorList>
    </citation>
    <scope>NUCLEOTIDE SEQUENCE [LARGE SCALE GENOMIC DNA]</scope>
    <source>
        <strain evidence="1 2">SaN35-3</strain>
    </source>
</reference>
<keyword evidence="2" id="KW-1185">Reference proteome</keyword>
<gene>
    <name evidence="1" type="ORF">LC087_17575</name>
</gene>
<organism evidence="1 2">
    <name type="scientific">Bacillus carboniphilus</name>
    <dbReference type="NCBI Taxonomy" id="86663"/>
    <lineage>
        <taxon>Bacteria</taxon>
        <taxon>Bacillati</taxon>
        <taxon>Bacillota</taxon>
        <taxon>Bacilli</taxon>
        <taxon>Bacillales</taxon>
        <taxon>Bacillaceae</taxon>
        <taxon>Bacillus</taxon>
    </lineage>
</organism>
<evidence type="ECO:0000313" key="2">
    <source>
        <dbReference type="Proteomes" id="UP001197974"/>
    </source>
</evidence>